<reference evidence="1" key="1">
    <citation type="submission" date="2018-12" db="EMBL/GenBank/DDBJ databases">
        <authorList>
            <person name="Sun L."/>
            <person name="Chen Z."/>
        </authorList>
    </citation>
    <scope>NUCLEOTIDE SEQUENCE [LARGE SCALE GENOMIC DNA]</scope>
    <source>
        <strain evidence="1">DSM 16012</strain>
    </source>
</reference>
<comment type="caution">
    <text evidence="1">The sequence shown here is derived from an EMBL/GenBank/DDBJ whole genome shotgun (WGS) entry which is preliminary data.</text>
</comment>
<protein>
    <submittedName>
        <fullName evidence="1">Uncharacterized protein</fullName>
    </submittedName>
</protein>
<dbReference type="RefSeq" id="WP_120073200.1">
    <property type="nucleotide sequence ID" value="NZ_CP126113.1"/>
</dbReference>
<dbReference type="EMBL" id="QYTU02000021">
    <property type="protein sequence ID" value="RWR09613.1"/>
    <property type="molecule type" value="Genomic_DNA"/>
</dbReference>
<proteinExistence type="predicted"/>
<dbReference type="OrthoDB" id="2543069at2"/>
<sequence>MSNPFLEKIEPFLLSDQKIVQEFVLQALKEYPLTPAEWTNRVLEMALHSEERRIDLLLGCNQVL</sequence>
<organism evidence="1 2">
    <name type="scientific">Siminovitchia fortis</name>
    <dbReference type="NCBI Taxonomy" id="254758"/>
    <lineage>
        <taxon>Bacteria</taxon>
        <taxon>Bacillati</taxon>
        <taxon>Bacillota</taxon>
        <taxon>Bacilli</taxon>
        <taxon>Bacillales</taxon>
        <taxon>Bacillaceae</taxon>
        <taxon>Siminovitchia</taxon>
    </lineage>
</organism>
<gene>
    <name evidence="1" type="ORF">D4N35_010285</name>
</gene>
<name>A0A443IRY6_9BACI</name>
<evidence type="ECO:0000313" key="2">
    <source>
        <dbReference type="Proteomes" id="UP000273811"/>
    </source>
</evidence>
<keyword evidence="2" id="KW-1185">Reference proteome</keyword>
<dbReference type="AlphaFoldDB" id="A0A443IRY6"/>
<accession>A0A443IRY6</accession>
<evidence type="ECO:0000313" key="1">
    <source>
        <dbReference type="EMBL" id="RWR09613.1"/>
    </source>
</evidence>
<dbReference type="Proteomes" id="UP000273811">
    <property type="component" value="Unassembled WGS sequence"/>
</dbReference>